<reference evidence="2" key="1">
    <citation type="journal article" date="2023" name="G3 (Bethesda)">
        <title>Whole genome assemblies of Zophobas morio and Tenebrio molitor.</title>
        <authorList>
            <person name="Kaur S."/>
            <person name="Stinson S.A."/>
            <person name="diCenzo G.C."/>
        </authorList>
    </citation>
    <scope>NUCLEOTIDE SEQUENCE</scope>
    <source>
        <strain evidence="2">QUZm001</strain>
    </source>
</reference>
<evidence type="ECO:0000256" key="1">
    <source>
        <dbReference type="SAM" id="MobiDB-lite"/>
    </source>
</evidence>
<feature type="region of interest" description="Disordered" evidence="1">
    <location>
        <begin position="73"/>
        <end position="137"/>
    </location>
</feature>
<sequence length="137" mass="15852">MLVTQKVPKGVTNEAAKIIGPTRKNNEEFLDFKNTLTCQKRTCMKTQGELELTKKLVYHFEKRSQEQEELILLLKENKETPQQNINRNSSTSKETKNASTEQKPETDKSKPERKNIHNHNNKIIGGNSENPRFNDNK</sequence>
<protein>
    <submittedName>
        <fullName evidence="2">Uncharacterized protein</fullName>
    </submittedName>
</protein>
<dbReference type="AlphaFoldDB" id="A0AA38MKN3"/>
<accession>A0AA38MKN3</accession>
<dbReference type="EMBL" id="JALNTZ010000003">
    <property type="protein sequence ID" value="KAJ3659559.1"/>
    <property type="molecule type" value="Genomic_DNA"/>
</dbReference>
<feature type="compositionally biased region" description="Polar residues" evidence="1">
    <location>
        <begin position="80"/>
        <end position="101"/>
    </location>
</feature>
<evidence type="ECO:0000313" key="3">
    <source>
        <dbReference type="Proteomes" id="UP001168821"/>
    </source>
</evidence>
<comment type="caution">
    <text evidence="2">The sequence shown here is derived from an EMBL/GenBank/DDBJ whole genome shotgun (WGS) entry which is preliminary data.</text>
</comment>
<organism evidence="2 3">
    <name type="scientific">Zophobas morio</name>
    <dbReference type="NCBI Taxonomy" id="2755281"/>
    <lineage>
        <taxon>Eukaryota</taxon>
        <taxon>Metazoa</taxon>
        <taxon>Ecdysozoa</taxon>
        <taxon>Arthropoda</taxon>
        <taxon>Hexapoda</taxon>
        <taxon>Insecta</taxon>
        <taxon>Pterygota</taxon>
        <taxon>Neoptera</taxon>
        <taxon>Endopterygota</taxon>
        <taxon>Coleoptera</taxon>
        <taxon>Polyphaga</taxon>
        <taxon>Cucujiformia</taxon>
        <taxon>Tenebrionidae</taxon>
        <taxon>Zophobas</taxon>
    </lineage>
</organism>
<dbReference type="Proteomes" id="UP001168821">
    <property type="component" value="Unassembled WGS sequence"/>
</dbReference>
<gene>
    <name evidence="2" type="ORF">Zmor_011243</name>
</gene>
<evidence type="ECO:0000313" key="2">
    <source>
        <dbReference type="EMBL" id="KAJ3659559.1"/>
    </source>
</evidence>
<proteinExistence type="predicted"/>
<feature type="compositionally biased region" description="Basic and acidic residues" evidence="1">
    <location>
        <begin position="102"/>
        <end position="115"/>
    </location>
</feature>
<name>A0AA38MKN3_9CUCU</name>
<keyword evidence="3" id="KW-1185">Reference proteome</keyword>